<evidence type="ECO:0000259" key="4">
    <source>
        <dbReference type="Pfam" id="PF00251"/>
    </source>
</evidence>
<dbReference type="GO" id="GO:0005737">
    <property type="term" value="C:cytoplasm"/>
    <property type="evidence" value="ECO:0007669"/>
    <property type="project" value="TreeGrafter"/>
</dbReference>
<dbReference type="Gene3D" id="2.115.10.20">
    <property type="entry name" value="Glycosyl hydrolase domain, family 43"/>
    <property type="match status" value="1"/>
</dbReference>
<name>A0A6L5X2D7_9FIRM</name>
<dbReference type="AlphaFoldDB" id="A0A6L5X2D7"/>
<dbReference type="PANTHER" id="PTHR42800">
    <property type="entry name" value="EXOINULINASE INUD (AFU_ORTHOLOGUE AFUA_5G00480)"/>
    <property type="match status" value="1"/>
</dbReference>
<keyword evidence="2" id="KW-0378">Hydrolase</keyword>
<proteinExistence type="inferred from homology"/>
<dbReference type="SUPFAM" id="SSF75005">
    <property type="entry name" value="Arabinanase/levansucrase/invertase"/>
    <property type="match status" value="1"/>
</dbReference>
<comment type="caution">
    <text evidence="5">The sequence shown here is derived from an EMBL/GenBank/DDBJ whole genome shotgun (WGS) entry which is preliminary data.</text>
</comment>
<dbReference type="InterPro" id="IPR013148">
    <property type="entry name" value="Glyco_hydro_32_N"/>
</dbReference>
<dbReference type="GO" id="GO:0005987">
    <property type="term" value="P:sucrose catabolic process"/>
    <property type="evidence" value="ECO:0007669"/>
    <property type="project" value="TreeGrafter"/>
</dbReference>
<dbReference type="EMBL" id="VULZ01000001">
    <property type="protein sequence ID" value="MSS13583.1"/>
    <property type="molecule type" value="Genomic_DNA"/>
</dbReference>
<dbReference type="Pfam" id="PF00251">
    <property type="entry name" value="Glyco_hydro_32N"/>
    <property type="match status" value="1"/>
</dbReference>
<gene>
    <name evidence="5" type="ORF">FYJ35_00700</name>
</gene>
<feature type="domain" description="Glycosyl hydrolase family 32 N-terminal" evidence="4">
    <location>
        <begin position="37"/>
        <end position="84"/>
    </location>
</feature>
<evidence type="ECO:0000256" key="3">
    <source>
        <dbReference type="ARBA" id="ARBA00023295"/>
    </source>
</evidence>
<dbReference type="RefSeq" id="WP_154521670.1">
    <property type="nucleotide sequence ID" value="NZ_VULZ01000001.1"/>
</dbReference>
<dbReference type="Proteomes" id="UP000481852">
    <property type="component" value="Unassembled WGS sequence"/>
</dbReference>
<dbReference type="InterPro" id="IPR023296">
    <property type="entry name" value="Glyco_hydro_beta-prop_sf"/>
</dbReference>
<dbReference type="PANTHER" id="PTHR42800:SF1">
    <property type="entry name" value="EXOINULINASE INUD (AFU_ORTHOLOGUE AFUA_5G00480)"/>
    <property type="match status" value="1"/>
</dbReference>
<reference evidence="5 6" key="1">
    <citation type="submission" date="2019-08" db="EMBL/GenBank/DDBJ databases">
        <title>In-depth cultivation of the pig gut microbiome towards novel bacterial diversity and tailored functional studies.</title>
        <authorList>
            <person name="Wylensek D."/>
            <person name="Hitch T.C.A."/>
            <person name="Clavel T."/>
        </authorList>
    </citation>
    <scope>NUCLEOTIDE SEQUENCE [LARGE SCALE GENOMIC DNA]</scope>
    <source>
        <strain evidence="5 6">Oil+RF-744-WCA-WT-11</strain>
    </source>
</reference>
<keyword evidence="6" id="KW-1185">Reference proteome</keyword>
<sequence length="87" mass="10216">MGREELVLYGKFGERFFGNIHCKAYLRSPQESRPYIHFTSCSGWLNDPNGLFYKNGRWHLYYQHNPFDVEWGNMSWGHAVSQSLAGQ</sequence>
<organism evidence="5 6">
    <name type="scientific">Porcincola intestinalis</name>
    <dbReference type="NCBI Taxonomy" id="2606632"/>
    <lineage>
        <taxon>Bacteria</taxon>
        <taxon>Bacillati</taxon>
        <taxon>Bacillota</taxon>
        <taxon>Clostridia</taxon>
        <taxon>Lachnospirales</taxon>
        <taxon>Lachnospiraceae</taxon>
        <taxon>Porcincola</taxon>
    </lineage>
</organism>
<evidence type="ECO:0000256" key="2">
    <source>
        <dbReference type="ARBA" id="ARBA00022801"/>
    </source>
</evidence>
<accession>A0A6L5X2D7</accession>
<evidence type="ECO:0000256" key="1">
    <source>
        <dbReference type="ARBA" id="ARBA00009902"/>
    </source>
</evidence>
<protein>
    <recommendedName>
        <fullName evidence="4">Glycosyl hydrolase family 32 N-terminal domain-containing protein</fullName>
    </recommendedName>
</protein>
<evidence type="ECO:0000313" key="5">
    <source>
        <dbReference type="EMBL" id="MSS13583.1"/>
    </source>
</evidence>
<keyword evidence="3" id="KW-0326">Glycosidase</keyword>
<comment type="similarity">
    <text evidence="1">Belongs to the glycosyl hydrolase 32 family.</text>
</comment>
<dbReference type="GO" id="GO:0004575">
    <property type="term" value="F:sucrose alpha-glucosidase activity"/>
    <property type="evidence" value="ECO:0007669"/>
    <property type="project" value="TreeGrafter"/>
</dbReference>
<evidence type="ECO:0000313" key="6">
    <source>
        <dbReference type="Proteomes" id="UP000481852"/>
    </source>
</evidence>